<dbReference type="SUPFAM" id="SSF52096">
    <property type="entry name" value="ClpP/crotonase"/>
    <property type="match status" value="1"/>
</dbReference>
<dbReference type="PANTHER" id="PTHR11941">
    <property type="entry name" value="ENOYL-COA HYDRATASE-RELATED"/>
    <property type="match status" value="1"/>
</dbReference>
<dbReference type="RefSeq" id="WP_330132451.1">
    <property type="nucleotide sequence ID" value="NZ_JAUTXY010000002.1"/>
</dbReference>
<sequence>MRRIRDSNKRVLVEQIDQILVVTINRPHARNAVSAAVTQGLVDALARAQNDPDIRAVVVTGAGDEAFCGGGDLKEMAAGRSLYPSPEIERAWGFGGFCRHPIDKPIIAAVNGYAIGGGVEIAMACDLVVATESAWFSLPEVRNGFLASGGGAIRAAQWLPRAIAMEILLLGERFSARQAHEWGLVNRVVPDGRSLSTALDLAYRIATSAPLAVQATKRLVAGIVDGTAVTEVEAWARNDREDAVVSEAEDAKEGPRAFAEKRPAVWKGR</sequence>
<feature type="region of interest" description="Disordered" evidence="9">
    <location>
        <begin position="246"/>
        <end position="269"/>
    </location>
</feature>
<dbReference type="CDD" id="cd06558">
    <property type="entry name" value="crotonase-like"/>
    <property type="match status" value="1"/>
</dbReference>
<evidence type="ECO:0000256" key="9">
    <source>
        <dbReference type="SAM" id="MobiDB-lite"/>
    </source>
</evidence>
<protein>
    <submittedName>
        <fullName evidence="10">Enoyl-CoA hydratase-related protein</fullName>
    </submittedName>
</protein>
<evidence type="ECO:0000256" key="4">
    <source>
        <dbReference type="ARBA" id="ARBA00023098"/>
    </source>
</evidence>
<evidence type="ECO:0000256" key="2">
    <source>
        <dbReference type="ARBA" id="ARBA00005254"/>
    </source>
</evidence>
<comment type="catalytic activity">
    <reaction evidence="7">
        <text>a 4-saturated-(3S)-3-hydroxyacyl-CoA = a (3E)-enoyl-CoA + H2O</text>
        <dbReference type="Rhea" id="RHEA:20724"/>
        <dbReference type="ChEBI" id="CHEBI:15377"/>
        <dbReference type="ChEBI" id="CHEBI:58521"/>
        <dbReference type="ChEBI" id="CHEBI:137480"/>
        <dbReference type="EC" id="4.2.1.17"/>
    </reaction>
</comment>
<accession>A0ABU7L6N3</accession>
<organism evidence="10 11">
    <name type="scientific">Rhodococcus artemisiae</name>
    <dbReference type="NCBI Taxonomy" id="714159"/>
    <lineage>
        <taxon>Bacteria</taxon>
        <taxon>Bacillati</taxon>
        <taxon>Actinomycetota</taxon>
        <taxon>Actinomycetes</taxon>
        <taxon>Mycobacteriales</taxon>
        <taxon>Nocardiaceae</taxon>
        <taxon>Rhodococcus</taxon>
    </lineage>
</organism>
<reference evidence="10 11" key="1">
    <citation type="submission" date="2023-07" db="EMBL/GenBank/DDBJ databases">
        <authorList>
            <person name="Girao M."/>
            <person name="Carvalho M.F."/>
        </authorList>
    </citation>
    <scope>NUCLEOTIDE SEQUENCE [LARGE SCALE GENOMIC DNA]</scope>
    <source>
        <strain evidence="10 11">YIM65754</strain>
    </source>
</reference>
<feature type="compositionally biased region" description="Basic and acidic residues" evidence="9">
    <location>
        <begin position="246"/>
        <end position="263"/>
    </location>
</feature>
<evidence type="ECO:0000256" key="8">
    <source>
        <dbReference type="RuleBase" id="RU003707"/>
    </source>
</evidence>
<dbReference type="PROSITE" id="PS00166">
    <property type="entry name" value="ENOYL_COA_HYDRATASE"/>
    <property type="match status" value="1"/>
</dbReference>
<evidence type="ECO:0000256" key="5">
    <source>
        <dbReference type="ARBA" id="ARBA00023239"/>
    </source>
</evidence>
<name>A0ABU7L6N3_9NOCA</name>
<comment type="catalytic activity">
    <reaction evidence="6">
        <text>a (3S)-3-hydroxyacyl-CoA = a (2E)-enoyl-CoA + H2O</text>
        <dbReference type="Rhea" id="RHEA:16105"/>
        <dbReference type="ChEBI" id="CHEBI:15377"/>
        <dbReference type="ChEBI" id="CHEBI:57318"/>
        <dbReference type="ChEBI" id="CHEBI:58856"/>
        <dbReference type="EC" id="4.2.1.17"/>
    </reaction>
</comment>
<evidence type="ECO:0000313" key="10">
    <source>
        <dbReference type="EMBL" id="MEE2057200.1"/>
    </source>
</evidence>
<dbReference type="InterPro" id="IPR001753">
    <property type="entry name" value="Enoyl-CoA_hydra/iso"/>
</dbReference>
<dbReference type="Proteomes" id="UP001336020">
    <property type="component" value="Unassembled WGS sequence"/>
</dbReference>
<comment type="similarity">
    <text evidence="2 8">Belongs to the enoyl-CoA hydratase/isomerase family.</text>
</comment>
<keyword evidence="3" id="KW-0276">Fatty acid metabolism</keyword>
<evidence type="ECO:0000313" key="11">
    <source>
        <dbReference type="Proteomes" id="UP001336020"/>
    </source>
</evidence>
<dbReference type="EMBL" id="JAUTXY010000002">
    <property type="protein sequence ID" value="MEE2057200.1"/>
    <property type="molecule type" value="Genomic_DNA"/>
</dbReference>
<proteinExistence type="inferred from homology"/>
<dbReference type="Pfam" id="PF00378">
    <property type="entry name" value="ECH_1"/>
    <property type="match status" value="1"/>
</dbReference>
<dbReference type="InterPro" id="IPR029045">
    <property type="entry name" value="ClpP/crotonase-like_dom_sf"/>
</dbReference>
<gene>
    <name evidence="10" type="ORF">Q7514_06625</name>
</gene>
<dbReference type="Gene3D" id="1.10.12.10">
    <property type="entry name" value="Lyase 2-enoyl-coa Hydratase, Chain A, domain 2"/>
    <property type="match status" value="1"/>
</dbReference>
<dbReference type="InterPro" id="IPR014748">
    <property type="entry name" value="Enoyl-CoA_hydra_C"/>
</dbReference>
<dbReference type="InterPro" id="IPR018376">
    <property type="entry name" value="Enoyl-CoA_hyd/isom_CS"/>
</dbReference>
<dbReference type="Gene3D" id="3.90.226.10">
    <property type="entry name" value="2-enoyl-CoA Hydratase, Chain A, domain 1"/>
    <property type="match status" value="1"/>
</dbReference>
<keyword evidence="4" id="KW-0443">Lipid metabolism</keyword>
<evidence type="ECO:0000256" key="3">
    <source>
        <dbReference type="ARBA" id="ARBA00022832"/>
    </source>
</evidence>
<evidence type="ECO:0000256" key="7">
    <source>
        <dbReference type="ARBA" id="ARBA00023717"/>
    </source>
</evidence>
<evidence type="ECO:0000256" key="6">
    <source>
        <dbReference type="ARBA" id="ARBA00023709"/>
    </source>
</evidence>
<keyword evidence="11" id="KW-1185">Reference proteome</keyword>
<keyword evidence="5" id="KW-0456">Lyase</keyword>
<dbReference type="PANTHER" id="PTHR11941:SF169">
    <property type="entry name" value="(7AS)-7A-METHYL-1,5-DIOXO-2,3,5,6,7,7A-HEXAHYDRO-1H-INDENE-CARBOXYL-COA HYDROLASE"/>
    <property type="match status" value="1"/>
</dbReference>
<comment type="caution">
    <text evidence="10">The sequence shown here is derived from an EMBL/GenBank/DDBJ whole genome shotgun (WGS) entry which is preliminary data.</text>
</comment>
<comment type="function">
    <text evidence="1">Could possibly oxidize fatty acids using specific components.</text>
</comment>
<evidence type="ECO:0000256" key="1">
    <source>
        <dbReference type="ARBA" id="ARBA00002994"/>
    </source>
</evidence>